<keyword evidence="2" id="KW-1185">Reference proteome</keyword>
<dbReference type="Pfam" id="PF19952">
    <property type="entry name" value="DUF6414"/>
    <property type="match status" value="1"/>
</dbReference>
<protein>
    <submittedName>
        <fullName evidence="1">Uncharacterized protein</fullName>
    </submittedName>
</protein>
<dbReference type="AlphaFoldDB" id="A0A927G799"/>
<reference evidence="1" key="1">
    <citation type="journal article" date="2018" name="Curr. Microbiol.">
        <title>Cellulosimicrobium arenosum sp. nov., Isolated from Marine Sediment Sand.</title>
        <authorList>
            <person name="Oh M."/>
            <person name="Kim J.H."/>
            <person name="Yoon J.H."/>
            <person name="Schumann P."/>
            <person name="Kim W."/>
        </authorList>
    </citation>
    <scope>NUCLEOTIDE SEQUENCE</scope>
    <source>
        <strain evidence="1">KCTC 49039</strain>
    </source>
</reference>
<reference evidence="1" key="2">
    <citation type="submission" date="2020-09" db="EMBL/GenBank/DDBJ databases">
        <authorList>
            <person name="Yu Y."/>
        </authorList>
    </citation>
    <scope>NUCLEOTIDE SEQUENCE</scope>
    <source>
        <strain evidence="1">KCTC 49039</strain>
    </source>
</reference>
<name>A0A927G799_9MICO</name>
<gene>
    <name evidence="1" type="ORF">IF651_03940</name>
</gene>
<comment type="caution">
    <text evidence="1">The sequence shown here is derived from an EMBL/GenBank/DDBJ whole genome shotgun (WGS) entry which is preliminary data.</text>
</comment>
<dbReference type="InterPro" id="IPR045633">
    <property type="entry name" value="DUF6414"/>
</dbReference>
<proteinExistence type="predicted"/>
<dbReference type="Proteomes" id="UP000610846">
    <property type="component" value="Unassembled WGS sequence"/>
</dbReference>
<dbReference type="EMBL" id="JACYHB010000002">
    <property type="protein sequence ID" value="MBD8078209.1"/>
    <property type="molecule type" value="Genomic_DNA"/>
</dbReference>
<organism evidence="1 2">
    <name type="scientific">Cellulosimicrobium arenosum</name>
    <dbReference type="NCBI Taxonomy" id="2708133"/>
    <lineage>
        <taxon>Bacteria</taxon>
        <taxon>Bacillati</taxon>
        <taxon>Actinomycetota</taxon>
        <taxon>Actinomycetes</taxon>
        <taxon>Micrococcales</taxon>
        <taxon>Promicromonosporaceae</taxon>
        <taxon>Cellulosimicrobium</taxon>
    </lineage>
</organism>
<dbReference type="RefSeq" id="WP_191827770.1">
    <property type="nucleotide sequence ID" value="NZ_JACYHB010000002.1"/>
</dbReference>
<accession>A0A927G799</accession>
<sequence length="438" mass="46739">MKRAKKVIDTARPLREFVYLDEVSLTSLLVSQRDTIPEHVTSGRSVSEQAEISAKASVDAVAAKAESATRYQTANSSSVESSRKAVVQTLFNELRDDAKLPIALRDDAVGPVSIPVDSATEDGGHRGWRGEDLLRGQLIELEVVLEVDPVFKLGTMVSEFSAMAAEYPQMAGPAGLAMLDEIEPVKKVLDRLLAGLIPIRATACNYVVATVDGHEYVVRSSTASELGVPVRPLEIVGVTEHIGYWKDIRRVLFSSGQFKLLCRVARPGLHETWTPVKVAHLFGDVAPSLVEQIDTLSKAGTTGLDGLASGHSHPALVRALAAYADQIASMTNQGLRPSAAVELIEIAARASDEASPSAQRQAFAAVRELIVAGNPDSAPTPEQDLDARRIARQLAGLPVLPGGSIVATADSTPEHVADAPADTDVAKLIDVEVVAIYW</sequence>
<evidence type="ECO:0000313" key="2">
    <source>
        <dbReference type="Proteomes" id="UP000610846"/>
    </source>
</evidence>
<evidence type="ECO:0000313" key="1">
    <source>
        <dbReference type="EMBL" id="MBD8078209.1"/>
    </source>
</evidence>